<organism evidence="6 7">
    <name type="scientific">Actinocatenispora comari</name>
    <dbReference type="NCBI Taxonomy" id="2807577"/>
    <lineage>
        <taxon>Bacteria</taxon>
        <taxon>Bacillati</taxon>
        <taxon>Actinomycetota</taxon>
        <taxon>Actinomycetes</taxon>
        <taxon>Micromonosporales</taxon>
        <taxon>Micromonosporaceae</taxon>
        <taxon>Actinocatenispora</taxon>
    </lineage>
</organism>
<accession>A0A8J4AIF9</accession>
<evidence type="ECO:0000313" key="7">
    <source>
        <dbReference type="Proteomes" id="UP000614996"/>
    </source>
</evidence>
<evidence type="ECO:0000256" key="1">
    <source>
        <dbReference type="ARBA" id="ARBA00004255"/>
    </source>
</evidence>
<proteinExistence type="predicted"/>
<evidence type="ECO:0000256" key="2">
    <source>
        <dbReference type="ARBA" id="ARBA00023034"/>
    </source>
</evidence>
<reference evidence="7" key="1">
    <citation type="journal article" date="2021" name="Int. J. Syst. Evol. Microbiol.">
        <title>Actinocatenispora comari sp. nov., an endophytic actinomycete isolated from aerial parts of Comarum salesowianum.</title>
        <authorList>
            <person name="Oyunbileg N."/>
            <person name="Iizaka Y."/>
            <person name="Hamada M."/>
            <person name="Davaapurev B.O."/>
            <person name="Fukumoto A."/>
            <person name="Tsetseg B."/>
            <person name="Kato F."/>
            <person name="Tamura T."/>
            <person name="Batkhuu J."/>
            <person name="Anzai Y."/>
        </authorList>
    </citation>
    <scope>NUCLEOTIDE SEQUENCE [LARGE SCALE GENOMIC DNA]</scope>
    <source>
        <strain evidence="7">NUM-2625</strain>
    </source>
</reference>
<sequence>MIMGLPDDPSHKWTTRPANDLEAVTTGMRDRWYGQYGVAGELLRIAYDSFDGVPVCHPLPLRQALLAGVVAEMLLVGQVTCANAPGVPCAVAVVDGVEIEDPAGRLVAENVAEAGSRHSVQDWMTRDGLCTAVHDTVAERFVTTRMMRWTRRPDRRGVMRPVLVATDTNRGASTNAMNRLQRAVEAGPAGRRPRQEPSRRPSPFPANDPASIKRRLIEAMNTRPAAGWTDADVACAALLVALDLSEHIRRESARTRTRLHKAVPPLLTQLPAQLRLLLAHADAAIRQTTTRVQQ</sequence>
<dbReference type="InterPro" id="IPR008628">
    <property type="entry name" value="GPP34-like"/>
</dbReference>
<dbReference type="GO" id="GO:0012505">
    <property type="term" value="C:endomembrane system"/>
    <property type="evidence" value="ECO:0007669"/>
    <property type="project" value="UniProtKB-ARBA"/>
</dbReference>
<keyword evidence="2" id="KW-0333">Golgi apparatus</keyword>
<dbReference type="GO" id="GO:0070273">
    <property type="term" value="F:phosphatidylinositol-4-phosphate binding"/>
    <property type="evidence" value="ECO:0007669"/>
    <property type="project" value="InterPro"/>
</dbReference>
<comment type="subcellular location">
    <subcellularLocation>
        <location evidence="1">Golgi apparatus membrane</location>
        <topology evidence="1">Peripheral membrane protein</topology>
        <orientation evidence="1">Cytoplasmic side</orientation>
    </subcellularLocation>
</comment>
<comment type="caution">
    <text evidence="6">The sequence shown here is derived from an EMBL/GenBank/DDBJ whole genome shotgun (WGS) entry which is preliminary data.</text>
</comment>
<dbReference type="GO" id="GO:0005737">
    <property type="term" value="C:cytoplasm"/>
    <property type="evidence" value="ECO:0007669"/>
    <property type="project" value="UniProtKB-ARBA"/>
</dbReference>
<feature type="region of interest" description="Disordered" evidence="5">
    <location>
        <begin position="184"/>
        <end position="211"/>
    </location>
</feature>
<name>A0A8J4AIF9_9ACTN</name>
<keyword evidence="4" id="KW-0472">Membrane</keyword>
<dbReference type="Gene3D" id="1.10.3630.10">
    <property type="entry name" value="yeast vps74-n-term truncation variant domain like"/>
    <property type="match status" value="1"/>
</dbReference>
<dbReference type="Pfam" id="PF05719">
    <property type="entry name" value="GPP34"/>
    <property type="match status" value="1"/>
</dbReference>
<protein>
    <recommendedName>
        <fullName evidence="8">Golgi phosphoprotein 3 GPP34</fullName>
    </recommendedName>
</protein>
<dbReference type="AlphaFoldDB" id="A0A8J4AIF9"/>
<keyword evidence="3" id="KW-0446">Lipid-binding</keyword>
<keyword evidence="7" id="KW-1185">Reference proteome</keyword>
<evidence type="ECO:0000256" key="5">
    <source>
        <dbReference type="SAM" id="MobiDB-lite"/>
    </source>
</evidence>
<evidence type="ECO:0000313" key="6">
    <source>
        <dbReference type="EMBL" id="GIL32051.1"/>
    </source>
</evidence>
<gene>
    <name evidence="6" type="ORF">NUM_73050</name>
</gene>
<evidence type="ECO:0000256" key="3">
    <source>
        <dbReference type="ARBA" id="ARBA00023121"/>
    </source>
</evidence>
<evidence type="ECO:0000256" key="4">
    <source>
        <dbReference type="ARBA" id="ARBA00023136"/>
    </source>
</evidence>
<evidence type="ECO:0008006" key="8">
    <source>
        <dbReference type="Google" id="ProtNLM"/>
    </source>
</evidence>
<dbReference type="Proteomes" id="UP000614996">
    <property type="component" value="Unassembled WGS sequence"/>
</dbReference>
<dbReference type="InterPro" id="IPR038261">
    <property type="entry name" value="GPP34-like_sf"/>
</dbReference>
<dbReference type="EMBL" id="BOPO01000151">
    <property type="protein sequence ID" value="GIL32051.1"/>
    <property type="molecule type" value="Genomic_DNA"/>
</dbReference>